<organism evidence="2 3">
    <name type="scientific">Rhizoctonia solani</name>
    <dbReference type="NCBI Taxonomy" id="456999"/>
    <lineage>
        <taxon>Eukaryota</taxon>
        <taxon>Fungi</taxon>
        <taxon>Dikarya</taxon>
        <taxon>Basidiomycota</taxon>
        <taxon>Agaricomycotina</taxon>
        <taxon>Agaricomycetes</taxon>
        <taxon>Cantharellales</taxon>
        <taxon>Ceratobasidiaceae</taxon>
        <taxon>Rhizoctonia</taxon>
    </lineage>
</organism>
<dbReference type="Proteomes" id="UP000663843">
    <property type="component" value="Unassembled WGS sequence"/>
</dbReference>
<evidence type="ECO:0008006" key="4">
    <source>
        <dbReference type="Google" id="ProtNLM"/>
    </source>
</evidence>
<accession>A0A8H3HDD1</accession>
<evidence type="ECO:0000313" key="2">
    <source>
        <dbReference type="EMBL" id="CAE6505429.1"/>
    </source>
</evidence>
<reference evidence="2" key="1">
    <citation type="submission" date="2021-01" db="EMBL/GenBank/DDBJ databases">
        <authorList>
            <person name="Kaushik A."/>
        </authorList>
    </citation>
    <scope>NUCLEOTIDE SEQUENCE</scope>
    <source>
        <strain evidence="2">AG2-2IIIB</strain>
    </source>
</reference>
<name>A0A8H3HDD1_9AGAM</name>
<proteinExistence type="predicted"/>
<dbReference type="EMBL" id="CAJMWT010005380">
    <property type="protein sequence ID" value="CAE6505429.1"/>
    <property type="molecule type" value="Genomic_DNA"/>
</dbReference>
<gene>
    <name evidence="2" type="ORF">RDB_LOCUS144908</name>
</gene>
<dbReference type="AlphaFoldDB" id="A0A8H3HDD1"/>
<comment type="caution">
    <text evidence="2">The sequence shown here is derived from an EMBL/GenBank/DDBJ whole genome shotgun (WGS) entry which is preliminary data.</text>
</comment>
<evidence type="ECO:0000256" key="1">
    <source>
        <dbReference type="SAM" id="Phobius"/>
    </source>
</evidence>
<feature type="transmembrane region" description="Helical" evidence="1">
    <location>
        <begin position="215"/>
        <end position="238"/>
    </location>
</feature>
<keyword evidence="1" id="KW-0812">Transmembrane</keyword>
<keyword evidence="1" id="KW-1133">Transmembrane helix</keyword>
<keyword evidence="1" id="KW-0472">Membrane</keyword>
<protein>
    <recommendedName>
        <fullName evidence="4">BTB domain-containing protein</fullName>
    </recommendedName>
</protein>
<sequence>MDISDDTPRTTKRETITTIAPGVTNNRGSLKDTTEGWFSAVHDLTGANIHLQVNSVVIKTHEDRISKFAHLNSLIQAARNANPQSDTLTITLQGDEKLASNFLNTFKLLSSWSIEKPGNFEFQILLSAALISATYDNPTLLTFCVKQLEGFPLSQVQRLDIGRRLDIKSWREGVYQEMISRETVITKDEALALGIDAYWYIANARESHNQDIERGLWIILTVVLGLWVLCLGLVYVYWPRVPECGI</sequence>
<evidence type="ECO:0000313" key="3">
    <source>
        <dbReference type="Proteomes" id="UP000663843"/>
    </source>
</evidence>